<accession>A0A830BK91</accession>
<protein>
    <submittedName>
        <fullName evidence="1">Uncharacterized protein</fullName>
    </submittedName>
</protein>
<dbReference type="AlphaFoldDB" id="A0A830BK91"/>
<reference evidence="1" key="1">
    <citation type="submission" date="2020-07" db="EMBL/GenBank/DDBJ databases">
        <title>Ethylene signaling mediates host invasion by parasitic plants.</title>
        <authorList>
            <person name="Yoshida S."/>
        </authorList>
    </citation>
    <scope>NUCLEOTIDE SEQUENCE</scope>
    <source>
        <strain evidence="1">Okayama</strain>
    </source>
</reference>
<dbReference type="EMBL" id="BMAC01000107">
    <property type="protein sequence ID" value="GFP85498.1"/>
    <property type="molecule type" value="Genomic_DNA"/>
</dbReference>
<keyword evidence="2" id="KW-1185">Reference proteome</keyword>
<proteinExistence type="predicted"/>
<gene>
    <name evidence="1" type="ORF">PHJA_000693600</name>
</gene>
<evidence type="ECO:0000313" key="1">
    <source>
        <dbReference type="EMBL" id="GFP85498.1"/>
    </source>
</evidence>
<dbReference type="PANTHER" id="PTHR33527:SF14">
    <property type="entry name" value="OS07G0274300 PROTEIN"/>
    <property type="match status" value="1"/>
</dbReference>
<organism evidence="1 2">
    <name type="scientific">Phtheirospermum japonicum</name>
    <dbReference type="NCBI Taxonomy" id="374723"/>
    <lineage>
        <taxon>Eukaryota</taxon>
        <taxon>Viridiplantae</taxon>
        <taxon>Streptophyta</taxon>
        <taxon>Embryophyta</taxon>
        <taxon>Tracheophyta</taxon>
        <taxon>Spermatophyta</taxon>
        <taxon>Magnoliopsida</taxon>
        <taxon>eudicotyledons</taxon>
        <taxon>Gunneridae</taxon>
        <taxon>Pentapetalae</taxon>
        <taxon>asterids</taxon>
        <taxon>lamiids</taxon>
        <taxon>Lamiales</taxon>
        <taxon>Orobanchaceae</taxon>
        <taxon>Orobanchaceae incertae sedis</taxon>
        <taxon>Phtheirospermum</taxon>
    </lineage>
</organism>
<sequence>MDGSRYTVTLDEFKLFHGIDRALYRILVRDLFRNPVECLYILGLWLWLERGGFSNLVSHILSLPPLLIDELADEAVTCLKCLNTHFPFSSEASEIPLTHSLAKKDISLQYFYERQLTAFNEIQDIVKGVCIPSVSELMDTGYRYSGGSPVNAASSSVDQNSFTQSISSLRIKGDARVNDDSQNERTMFVTFSKGYPVSEAEVRQFFMSLFGNCIESFQMQEVGPVQQALYAKIVFLRPVFIQNILNGVSKAKFTINGKNVWMRRFVVKEEPAPVNMPVPCVP</sequence>
<dbReference type="OrthoDB" id="1882251at2759"/>
<name>A0A830BK91_9LAMI</name>
<comment type="caution">
    <text evidence="1">The sequence shown here is derived from an EMBL/GenBank/DDBJ whole genome shotgun (WGS) entry which is preliminary data.</text>
</comment>
<dbReference type="Proteomes" id="UP000653305">
    <property type="component" value="Unassembled WGS sequence"/>
</dbReference>
<evidence type="ECO:0000313" key="2">
    <source>
        <dbReference type="Proteomes" id="UP000653305"/>
    </source>
</evidence>
<dbReference type="PANTHER" id="PTHR33527">
    <property type="entry name" value="OS07G0274300 PROTEIN"/>
    <property type="match status" value="1"/>
</dbReference>